<sequence length="500" mass="54854">MDYALFGYNSLKGCPLTLGYDPGFTFPIFSAQSQVTGDNGGPRGVVLSHDVSCDTSFTSTVVETPYDLTTLLTGTARLGADKWGPPFSASQHFLKFSEELKQNVLVLSTAVCSIYHVKLLLWQPPSFHSSFVDWIIKLNNTDDEDVYLKFLDTYGTHFVSRARFGASITVVHKMEDKVYRNLTEGHVRSAASSVAAALFGQPQTLTSDQQKAANEFQNEVETTTIVVGVPLPYAGNSLTWLTAAKDQPSVIHYDLTSVEVLFSDTLMGNSSLIGSYGIDHVRIRNNILAVKTKYCWTLKRQDLTGEFEGSSGKILLSTKLMGKSADRAAESADQCVEGCYQLPGCVAVSFCPECRQTNLSNTCHVFSAGDIQRAVSDPRWHTTMLVDKLETFVKLQNTTVVVNSSSQSNISTVTSTEDCLPSCSEDAKCLAFTLTDTSVSEHHTVRRVRGQKCAPNQRNRVSMSDVHQRTGREATCSKFKSSFDASCVYLLTLNTDSDLA</sequence>
<keyword evidence="8" id="KW-1185">Reference proteome</keyword>
<evidence type="ECO:0000313" key="8">
    <source>
        <dbReference type="Proteomes" id="UP000245119"/>
    </source>
</evidence>
<evidence type="ECO:0000313" key="7">
    <source>
        <dbReference type="EMBL" id="PVD27538.1"/>
    </source>
</evidence>
<dbReference type="InterPro" id="IPR020864">
    <property type="entry name" value="MACPF"/>
</dbReference>
<dbReference type="InterPro" id="IPR020863">
    <property type="entry name" value="MACPF_CS"/>
</dbReference>
<keyword evidence="3" id="KW-0964">Secreted</keyword>
<dbReference type="AlphaFoldDB" id="A0A2T7P2A2"/>
<name>A0A2T7P2A2_POMCA</name>
<dbReference type="Pfam" id="PF01823">
    <property type="entry name" value="MACPF"/>
    <property type="match status" value="1"/>
</dbReference>
<keyword evidence="4" id="KW-0472">Membrane</keyword>
<dbReference type="GO" id="GO:0005576">
    <property type="term" value="C:extracellular region"/>
    <property type="evidence" value="ECO:0007669"/>
    <property type="project" value="UniProtKB-SubCell"/>
</dbReference>
<comment type="caution">
    <text evidence="7">The sequence shown here is derived from an EMBL/GenBank/DDBJ whole genome shotgun (WGS) entry which is preliminary data.</text>
</comment>
<organism evidence="7 8">
    <name type="scientific">Pomacea canaliculata</name>
    <name type="common">Golden apple snail</name>
    <dbReference type="NCBI Taxonomy" id="400727"/>
    <lineage>
        <taxon>Eukaryota</taxon>
        <taxon>Metazoa</taxon>
        <taxon>Spiralia</taxon>
        <taxon>Lophotrochozoa</taxon>
        <taxon>Mollusca</taxon>
        <taxon>Gastropoda</taxon>
        <taxon>Caenogastropoda</taxon>
        <taxon>Architaenioglossa</taxon>
        <taxon>Ampullarioidea</taxon>
        <taxon>Ampullariidae</taxon>
        <taxon>Pomacea</taxon>
    </lineage>
</organism>
<evidence type="ECO:0000256" key="1">
    <source>
        <dbReference type="ARBA" id="ARBA00004370"/>
    </source>
</evidence>
<evidence type="ECO:0000256" key="4">
    <source>
        <dbReference type="ARBA" id="ARBA00023136"/>
    </source>
</evidence>
<dbReference type="Proteomes" id="UP000245119">
    <property type="component" value="Linkage Group LG7"/>
</dbReference>
<accession>A0A2T7P2A2</accession>
<evidence type="ECO:0000256" key="5">
    <source>
        <dbReference type="ARBA" id="ARBA00023157"/>
    </source>
</evidence>
<gene>
    <name evidence="7" type="ORF">C0Q70_12700</name>
</gene>
<evidence type="ECO:0000256" key="2">
    <source>
        <dbReference type="ARBA" id="ARBA00004613"/>
    </source>
</evidence>
<keyword evidence="5" id="KW-1015">Disulfide bond</keyword>
<comment type="subcellular location">
    <subcellularLocation>
        <location evidence="1">Membrane</location>
    </subcellularLocation>
    <subcellularLocation>
        <location evidence="2">Secreted</location>
    </subcellularLocation>
</comment>
<dbReference type="PROSITE" id="PS51412">
    <property type="entry name" value="MACPF_2"/>
    <property type="match status" value="1"/>
</dbReference>
<dbReference type="OrthoDB" id="284175at2759"/>
<proteinExistence type="predicted"/>
<dbReference type="EMBL" id="PZQS01000007">
    <property type="protein sequence ID" value="PVD27538.1"/>
    <property type="molecule type" value="Genomic_DNA"/>
</dbReference>
<feature type="domain" description="MACPF" evidence="6">
    <location>
        <begin position="1"/>
        <end position="298"/>
    </location>
</feature>
<dbReference type="GO" id="GO:0016020">
    <property type="term" value="C:membrane"/>
    <property type="evidence" value="ECO:0007669"/>
    <property type="project" value="UniProtKB-SubCell"/>
</dbReference>
<evidence type="ECO:0000256" key="3">
    <source>
        <dbReference type="ARBA" id="ARBA00022525"/>
    </source>
</evidence>
<reference evidence="7 8" key="1">
    <citation type="submission" date="2018-04" db="EMBL/GenBank/DDBJ databases">
        <title>The genome of golden apple snail Pomacea canaliculata provides insight into stress tolerance and invasive adaptation.</title>
        <authorList>
            <person name="Liu C."/>
            <person name="Liu B."/>
            <person name="Ren Y."/>
            <person name="Zhang Y."/>
            <person name="Wang H."/>
            <person name="Li S."/>
            <person name="Jiang F."/>
            <person name="Yin L."/>
            <person name="Zhang G."/>
            <person name="Qian W."/>
            <person name="Fan W."/>
        </authorList>
    </citation>
    <scope>NUCLEOTIDE SEQUENCE [LARGE SCALE GENOMIC DNA]</scope>
    <source>
        <strain evidence="7">SZHN2017</strain>
        <tissue evidence="7">Muscle</tissue>
    </source>
</reference>
<protein>
    <recommendedName>
        <fullName evidence="6">MACPF domain-containing protein</fullName>
    </recommendedName>
</protein>
<evidence type="ECO:0000259" key="6">
    <source>
        <dbReference type="PROSITE" id="PS51412"/>
    </source>
</evidence>
<dbReference type="PROSITE" id="PS00279">
    <property type="entry name" value="MACPF_1"/>
    <property type="match status" value="1"/>
</dbReference>